<feature type="region of interest" description="Disordered" evidence="1">
    <location>
        <begin position="210"/>
        <end position="249"/>
    </location>
</feature>
<reference evidence="2" key="1">
    <citation type="submission" date="2021-02" db="EMBL/GenBank/DDBJ databases">
        <authorList>
            <person name="Nowell W R."/>
        </authorList>
    </citation>
    <scope>NUCLEOTIDE SEQUENCE</scope>
</reference>
<protein>
    <submittedName>
        <fullName evidence="2">Uncharacterized protein</fullName>
    </submittedName>
</protein>
<gene>
    <name evidence="2" type="ORF">OXD698_LOCUS47372</name>
</gene>
<dbReference type="Proteomes" id="UP000663844">
    <property type="component" value="Unassembled WGS sequence"/>
</dbReference>
<feature type="non-terminal residue" evidence="2">
    <location>
        <position position="1"/>
    </location>
</feature>
<organism evidence="2 3">
    <name type="scientific">Adineta steineri</name>
    <dbReference type="NCBI Taxonomy" id="433720"/>
    <lineage>
        <taxon>Eukaryota</taxon>
        <taxon>Metazoa</taxon>
        <taxon>Spiralia</taxon>
        <taxon>Gnathifera</taxon>
        <taxon>Rotifera</taxon>
        <taxon>Eurotatoria</taxon>
        <taxon>Bdelloidea</taxon>
        <taxon>Adinetida</taxon>
        <taxon>Adinetidae</taxon>
        <taxon>Adineta</taxon>
    </lineage>
</organism>
<evidence type="ECO:0000313" key="2">
    <source>
        <dbReference type="EMBL" id="CAF4324841.1"/>
    </source>
</evidence>
<name>A0A820JD25_9BILA</name>
<accession>A0A820JD25</accession>
<sequence length="249" mass="27465">RRRDSLVSQSRAGIGLSGETYRLMGGGATDILPRNVSSIMQHTRQQPTSIVHAEKFEPVQFYDHPVFGPTPAYIRPVFNKTQHREENNASGTDTEDDDEVSSLTSASVVQGHHKQERKNSSSIVNNNNNDDEEESSNMPKGYISYKKWKAKYENLIPVNPLLYNIYTHRPNGSLNSYGQSLYAPSNPHLQATTLDLEGLSTPTISDMGSILSDTPGGAPPSANRPYHRLQPQPSPKITPIRTVPSGIQG</sequence>
<dbReference type="AlphaFoldDB" id="A0A820JD25"/>
<feature type="region of interest" description="Disordered" evidence="1">
    <location>
        <begin position="84"/>
        <end position="139"/>
    </location>
</feature>
<dbReference type="EMBL" id="CAJOAZ010018313">
    <property type="protein sequence ID" value="CAF4324841.1"/>
    <property type="molecule type" value="Genomic_DNA"/>
</dbReference>
<comment type="caution">
    <text evidence="2">The sequence shown here is derived from an EMBL/GenBank/DDBJ whole genome shotgun (WGS) entry which is preliminary data.</text>
</comment>
<proteinExistence type="predicted"/>
<evidence type="ECO:0000313" key="3">
    <source>
        <dbReference type="Proteomes" id="UP000663844"/>
    </source>
</evidence>
<evidence type="ECO:0000256" key="1">
    <source>
        <dbReference type="SAM" id="MobiDB-lite"/>
    </source>
</evidence>